<protein>
    <submittedName>
        <fullName evidence="1">Uncharacterized protein</fullName>
    </submittedName>
</protein>
<evidence type="ECO:0000313" key="1">
    <source>
        <dbReference type="EMBL" id="KKN81421.1"/>
    </source>
</evidence>
<name>A0A0F9W6X7_9ZZZZ</name>
<sequence>MPKAKQARDLIAKELCCYEWSDESAWEYHSEAGKEKWRELADLAIRLVTECKDTERVRPSSGDEVEVNFGVQGWELRAIIAIDHPPPNTTGSNLFEVRSADFVSTCFVGVDSNDWRYFHAQDDTNAEG</sequence>
<gene>
    <name evidence="1" type="ORF">LCGC14_0320340</name>
</gene>
<proteinExistence type="predicted"/>
<dbReference type="EMBL" id="LAZR01000215">
    <property type="protein sequence ID" value="KKN81421.1"/>
    <property type="molecule type" value="Genomic_DNA"/>
</dbReference>
<organism evidence="1">
    <name type="scientific">marine sediment metagenome</name>
    <dbReference type="NCBI Taxonomy" id="412755"/>
    <lineage>
        <taxon>unclassified sequences</taxon>
        <taxon>metagenomes</taxon>
        <taxon>ecological metagenomes</taxon>
    </lineage>
</organism>
<comment type="caution">
    <text evidence="1">The sequence shown here is derived from an EMBL/GenBank/DDBJ whole genome shotgun (WGS) entry which is preliminary data.</text>
</comment>
<dbReference type="AlphaFoldDB" id="A0A0F9W6X7"/>
<accession>A0A0F9W6X7</accession>
<reference evidence="1" key="1">
    <citation type="journal article" date="2015" name="Nature">
        <title>Complex archaea that bridge the gap between prokaryotes and eukaryotes.</title>
        <authorList>
            <person name="Spang A."/>
            <person name="Saw J.H."/>
            <person name="Jorgensen S.L."/>
            <person name="Zaremba-Niedzwiedzka K."/>
            <person name="Martijn J."/>
            <person name="Lind A.E."/>
            <person name="van Eijk R."/>
            <person name="Schleper C."/>
            <person name="Guy L."/>
            <person name="Ettema T.J."/>
        </authorList>
    </citation>
    <scope>NUCLEOTIDE SEQUENCE</scope>
</reference>